<reference evidence="1" key="1">
    <citation type="submission" date="2020-10" db="EMBL/GenBank/DDBJ databases">
        <authorList>
            <person name="Gilroy R."/>
        </authorList>
    </citation>
    <scope>NUCLEOTIDE SEQUENCE</scope>
    <source>
        <strain evidence="1">20514</strain>
    </source>
</reference>
<protein>
    <submittedName>
        <fullName evidence="1">SusC/RagA family TonB-linked outer membrane protein</fullName>
    </submittedName>
</protein>
<dbReference type="EMBL" id="JADIMQ010000101">
    <property type="protein sequence ID" value="MBO8449030.1"/>
    <property type="molecule type" value="Genomic_DNA"/>
</dbReference>
<name>A0A9D9EM08_9BACT</name>
<evidence type="ECO:0000313" key="2">
    <source>
        <dbReference type="Proteomes" id="UP000810252"/>
    </source>
</evidence>
<reference evidence="1" key="2">
    <citation type="journal article" date="2021" name="PeerJ">
        <title>Extensive microbial diversity within the chicken gut microbiome revealed by metagenomics and culture.</title>
        <authorList>
            <person name="Gilroy R."/>
            <person name="Ravi A."/>
            <person name="Getino M."/>
            <person name="Pursley I."/>
            <person name="Horton D.L."/>
            <person name="Alikhan N.F."/>
            <person name="Baker D."/>
            <person name="Gharbi K."/>
            <person name="Hall N."/>
            <person name="Watson M."/>
            <person name="Adriaenssens E.M."/>
            <person name="Foster-Nyarko E."/>
            <person name="Jarju S."/>
            <person name="Secka A."/>
            <person name="Antonio M."/>
            <person name="Oren A."/>
            <person name="Chaudhuri R.R."/>
            <person name="La Ragione R."/>
            <person name="Hildebrand F."/>
            <person name="Pallen M.J."/>
        </authorList>
    </citation>
    <scope>NUCLEOTIDE SEQUENCE</scope>
    <source>
        <strain evidence="1">20514</strain>
    </source>
</reference>
<comment type="caution">
    <text evidence="1">The sequence shown here is derived from an EMBL/GenBank/DDBJ whole genome shotgun (WGS) entry which is preliminary data.</text>
</comment>
<proteinExistence type="predicted"/>
<gene>
    <name evidence="1" type="ORF">IAC29_07150</name>
</gene>
<evidence type="ECO:0000313" key="1">
    <source>
        <dbReference type="EMBL" id="MBO8449030.1"/>
    </source>
</evidence>
<sequence>DVYNATRMFATQSQDERSNQLAEVADRWTTTNASNRVPAADGYIKYQTYSRFIEDGSFLRLKNVTLGYTFPAKWTRKIYVSRMRLYATAQNLFCLTKYSGYDPEVSMRTSPLMPSFDWGAYPKSRVYLIGLEIQF</sequence>
<dbReference type="Proteomes" id="UP000810252">
    <property type="component" value="Unassembled WGS sequence"/>
</dbReference>
<dbReference type="AlphaFoldDB" id="A0A9D9EM08"/>
<accession>A0A9D9EM08</accession>
<organism evidence="1 2">
    <name type="scientific">Candidatus Cryptobacteroides merdigallinarum</name>
    <dbReference type="NCBI Taxonomy" id="2840770"/>
    <lineage>
        <taxon>Bacteria</taxon>
        <taxon>Pseudomonadati</taxon>
        <taxon>Bacteroidota</taxon>
        <taxon>Bacteroidia</taxon>
        <taxon>Bacteroidales</taxon>
        <taxon>Candidatus Cryptobacteroides</taxon>
    </lineage>
</organism>
<feature type="non-terminal residue" evidence="1">
    <location>
        <position position="1"/>
    </location>
</feature>